<feature type="region of interest" description="Disordered" evidence="1">
    <location>
        <begin position="352"/>
        <end position="390"/>
    </location>
</feature>
<evidence type="ECO:0000313" key="3">
    <source>
        <dbReference type="Proteomes" id="UP001497497"/>
    </source>
</evidence>
<feature type="non-terminal residue" evidence="2">
    <location>
        <position position="390"/>
    </location>
</feature>
<comment type="caution">
    <text evidence="2">The sequence shown here is derived from an EMBL/GenBank/DDBJ whole genome shotgun (WGS) entry which is preliminary data.</text>
</comment>
<evidence type="ECO:0000256" key="1">
    <source>
        <dbReference type="SAM" id="MobiDB-lite"/>
    </source>
</evidence>
<evidence type="ECO:0000313" key="2">
    <source>
        <dbReference type="EMBL" id="CAL1545439.1"/>
    </source>
</evidence>
<sequence length="390" mass="43368">MARLRFPGRPGNRFDRYGIRYGADEARQTTDPTLAIVASIHKGLQRFRDLFGDSDEDDFEFEGFTPKEVKAAEKKLQYAIENEKLCQEEKTQQQKTRCERTRATLASLTACDDIPRTVSNISKFKKTYKKIVETGIVVKARRRLRQTLAQDVAEVKALFPTENGAPHPKVNTLAAHVKLKPPNQQPVFRRPVGRPSKKSVNNLGTTATDYQNGVGYDNSTAPVSLFPPKPSSKYKHAAKQILARATKQAAISSTRHLMAPTHKVRKFVLPTKSSRSSRVIKPNKRFLEDDSIHELVAKQPKLSPTLPTPAATSNTSIFGMRLYDDKSNTFSVFQTHGLSLSPFNMNREKGFPAFSAAPQPSGTASFTDGIGNHKPLGSLDQPLIIEGKRP</sequence>
<dbReference type="EMBL" id="CAXITT010000708">
    <property type="protein sequence ID" value="CAL1545439.1"/>
    <property type="molecule type" value="Genomic_DNA"/>
</dbReference>
<reference evidence="2 3" key="1">
    <citation type="submission" date="2024-04" db="EMBL/GenBank/DDBJ databases">
        <authorList>
            <consortium name="Genoscope - CEA"/>
            <person name="William W."/>
        </authorList>
    </citation>
    <scope>NUCLEOTIDE SEQUENCE [LARGE SCALE GENOMIC DNA]</scope>
</reference>
<feature type="region of interest" description="Disordered" evidence="1">
    <location>
        <begin position="183"/>
        <end position="214"/>
    </location>
</feature>
<name>A0AAV2IGX8_LYMST</name>
<gene>
    <name evidence="2" type="ORF">GSLYS_00018922001</name>
</gene>
<organism evidence="2 3">
    <name type="scientific">Lymnaea stagnalis</name>
    <name type="common">Great pond snail</name>
    <name type="synonym">Helix stagnalis</name>
    <dbReference type="NCBI Taxonomy" id="6523"/>
    <lineage>
        <taxon>Eukaryota</taxon>
        <taxon>Metazoa</taxon>
        <taxon>Spiralia</taxon>
        <taxon>Lophotrochozoa</taxon>
        <taxon>Mollusca</taxon>
        <taxon>Gastropoda</taxon>
        <taxon>Heterobranchia</taxon>
        <taxon>Euthyneura</taxon>
        <taxon>Panpulmonata</taxon>
        <taxon>Hygrophila</taxon>
        <taxon>Lymnaeoidea</taxon>
        <taxon>Lymnaeidae</taxon>
        <taxon>Lymnaea</taxon>
    </lineage>
</organism>
<protein>
    <submittedName>
        <fullName evidence="2">Uncharacterized protein</fullName>
    </submittedName>
</protein>
<feature type="compositionally biased region" description="Polar residues" evidence="1">
    <location>
        <begin position="198"/>
        <end position="214"/>
    </location>
</feature>
<keyword evidence="3" id="KW-1185">Reference proteome</keyword>
<accession>A0AAV2IGX8</accession>
<dbReference type="AlphaFoldDB" id="A0AAV2IGX8"/>
<proteinExistence type="predicted"/>
<dbReference type="Proteomes" id="UP001497497">
    <property type="component" value="Unassembled WGS sequence"/>
</dbReference>